<dbReference type="AlphaFoldDB" id="A0A975KC53"/>
<evidence type="ECO:0000313" key="2">
    <source>
        <dbReference type="EMBL" id="QUT07357.1"/>
    </source>
</evidence>
<dbReference type="Proteomes" id="UP000681425">
    <property type="component" value="Chromosome"/>
</dbReference>
<keyword evidence="3" id="KW-1185">Reference proteome</keyword>
<dbReference type="EMBL" id="CP073910">
    <property type="protein sequence ID" value="QUT07357.1"/>
    <property type="molecule type" value="Genomic_DNA"/>
</dbReference>
<dbReference type="Pfam" id="PF13577">
    <property type="entry name" value="SnoaL_4"/>
    <property type="match status" value="1"/>
</dbReference>
<dbReference type="InterPro" id="IPR037401">
    <property type="entry name" value="SnoaL-like"/>
</dbReference>
<dbReference type="CDD" id="cd00531">
    <property type="entry name" value="NTF2_like"/>
    <property type="match status" value="1"/>
</dbReference>
<accession>A0A975KC53</accession>
<dbReference type="Gene3D" id="3.10.450.50">
    <property type="match status" value="1"/>
</dbReference>
<dbReference type="InterPro" id="IPR032710">
    <property type="entry name" value="NTF2-like_dom_sf"/>
</dbReference>
<feature type="domain" description="SnoaL-like" evidence="1">
    <location>
        <begin position="10"/>
        <end position="134"/>
    </location>
</feature>
<reference evidence="2" key="1">
    <citation type="submission" date="2021-04" db="EMBL/GenBank/DDBJ databases">
        <title>Isolation of p-tert-butylphenol degrading bacteria Sphingobium phenoxybenzoativorans Tas13 from active sludge.</title>
        <authorList>
            <person name="Li Y."/>
        </authorList>
    </citation>
    <scope>NUCLEOTIDE SEQUENCE</scope>
    <source>
        <strain evidence="2">Tas13</strain>
    </source>
</reference>
<protein>
    <submittedName>
        <fullName evidence="2">Nuclear transport factor 2 family protein</fullName>
    </submittedName>
</protein>
<proteinExistence type="predicted"/>
<dbReference type="KEGG" id="spph:KFK14_08135"/>
<dbReference type="OrthoDB" id="1492465at2"/>
<organism evidence="2 3">
    <name type="scientific">Sphingobium phenoxybenzoativorans</name>
    <dbReference type="NCBI Taxonomy" id="1592790"/>
    <lineage>
        <taxon>Bacteria</taxon>
        <taxon>Pseudomonadati</taxon>
        <taxon>Pseudomonadota</taxon>
        <taxon>Alphaproteobacteria</taxon>
        <taxon>Sphingomonadales</taxon>
        <taxon>Sphingomonadaceae</taxon>
        <taxon>Sphingobium</taxon>
    </lineage>
</organism>
<evidence type="ECO:0000313" key="3">
    <source>
        <dbReference type="Proteomes" id="UP000681425"/>
    </source>
</evidence>
<evidence type="ECO:0000259" key="1">
    <source>
        <dbReference type="Pfam" id="PF13577"/>
    </source>
</evidence>
<dbReference type="SUPFAM" id="SSF54427">
    <property type="entry name" value="NTF2-like"/>
    <property type="match status" value="1"/>
</dbReference>
<dbReference type="RefSeq" id="WP_070152451.1">
    <property type="nucleotide sequence ID" value="NZ_CP073910.1"/>
</dbReference>
<gene>
    <name evidence="2" type="ORF">KFK14_08135</name>
</gene>
<sequence>MSSLEDRIARLEAESQIRQLVARYCFYLDDRLIDEAYTLFADDAVLRSADGVMNATGVEAIIQQFHGRFDVLGPGHHFMHDIQIDFVGDGKEEATGRVIGHAELWRNGKMMVTAIRYDDVYRNTDKGWRFARRTINFLYYVPVSEYPDILSGPNRNHAYAEPKPADFPERLPSWIAYEKSRGREA</sequence>
<name>A0A975KC53_9SPHN</name>